<protein>
    <submittedName>
        <fullName evidence="6">Crp/Fnr family transcriptional regulator</fullName>
    </submittedName>
</protein>
<evidence type="ECO:0000259" key="5">
    <source>
        <dbReference type="PROSITE" id="PS51063"/>
    </source>
</evidence>
<dbReference type="EMBL" id="JBBNIB010000123">
    <property type="protein sequence ID" value="MEQ2688248.1"/>
    <property type="molecule type" value="Genomic_DNA"/>
</dbReference>
<dbReference type="CDD" id="cd00038">
    <property type="entry name" value="CAP_ED"/>
    <property type="match status" value="1"/>
</dbReference>
<dbReference type="PROSITE" id="PS50042">
    <property type="entry name" value="CNMP_BINDING_3"/>
    <property type="match status" value="1"/>
</dbReference>
<dbReference type="InterPro" id="IPR018490">
    <property type="entry name" value="cNMP-bd_dom_sf"/>
</dbReference>
<accession>A0ABV1INU1</accession>
<keyword evidence="3" id="KW-0804">Transcription</keyword>
<dbReference type="Pfam" id="PF00027">
    <property type="entry name" value="cNMP_binding"/>
    <property type="match status" value="1"/>
</dbReference>
<dbReference type="SMART" id="SM00100">
    <property type="entry name" value="cNMP"/>
    <property type="match status" value="1"/>
</dbReference>
<dbReference type="InterPro" id="IPR036390">
    <property type="entry name" value="WH_DNA-bd_sf"/>
</dbReference>
<dbReference type="InterPro" id="IPR014710">
    <property type="entry name" value="RmlC-like_jellyroll"/>
</dbReference>
<evidence type="ECO:0000256" key="2">
    <source>
        <dbReference type="ARBA" id="ARBA00023125"/>
    </source>
</evidence>
<feature type="domain" description="Cyclic nucleotide-binding" evidence="4">
    <location>
        <begin position="15"/>
        <end position="116"/>
    </location>
</feature>
<evidence type="ECO:0000256" key="1">
    <source>
        <dbReference type="ARBA" id="ARBA00023015"/>
    </source>
</evidence>
<dbReference type="InterPro" id="IPR000595">
    <property type="entry name" value="cNMP-bd_dom"/>
</dbReference>
<sequence>MGMENYLPLLQSTSLFAGLEAEALRVLLGEVGAVLRTYSRGETLVLAGQSNRRVGVVLSGAIEAYHPAASGARLPISQMGPGGVFGDVLGGSSLSSPVTVMASAPCEVLLVPYEKLLLPGADPARQRVLQNLVRTISDKYFLLSRRVDLLLLKSLRAKVCAYLLSEAEVHHSLTFTIPYSRIQLADYLNCDRSALSRELSLMQRDGLLETYKSSFKLLEPDALRHMVL</sequence>
<comment type="caution">
    <text evidence="6">The sequence shown here is derived from an EMBL/GenBank/DDBJ whole genome shotgun (WGS) entry which is preliminary data.</text>
</comment>
<dbReference type="PROSITE" id="PS51063">
    <property type="entry name" value="HTH_CRP_2"/>
    <property type="match status" value="1"/>
</dbReference>
<evidence type="ECO:0000313" key="6">
    <source>
        <dbReference type="EMBL" id="MEQ2688248.1"/>
    </source>
</evidence>
<reference evidence="6 7" key="1">
    <citation type="submission" date="2024-04" db="EMBL/GenBank/DDBJ databases">
        <title>Human intestinal bacterial collection.</title>
        <authorList>
            <person name="Pauvert C."/>
            <person name="Hitch T.C.A."/>
            <person name="Clavel T."/>
        </authorList>
    </citation>
    <scope>NUCLEOTIDE SEQUENCE [LARGE SCALE GENOMIC DNA]</scope>
    <source>
        <strain evidence="6 7">CLA-AA-H236</strain>
    </source>
</reference>
<dbReference type="SUPFAM" id="SSF51206">
    <property type="entry name" value="cAMP-binding domain-like"/>
    <property type="match status" value="1"/>
</dbReference>
<proteinExistence type="predicted"/>
<dbReference type="Pfam" id="PF13545">
    <property type="entry name" value="HTH_Crp_2"/>
    <property type="match status" value="1"/>
</dbReference>
<dbReference type="Gene3D" id="2.60.120.10">
    <property type="entry name" value="Jelly Rolls"/>
    <property type="match status" value="1"/>
</dbReference>
<evidence type="ECO:0000259" key="4">
    <source>
        <dbReference type="PROSITE" id="PS50042"/>
    </source>
</evidence>
<dbReference type="Proteomes" id="UP001439984">
    <property type="component" value="Unassembled WGS sequence"/>
</dbReference>
<dbReference type="InterPro" id="IPR012318">
    <property type="entry name" value="HTH_CRP"/>
</dbReference>
<keyword evidence="1" id="KW-0805">Transcription regulation</keyword>
<dbReference type="SUPFAM" id="SSF46785">
    <property type="entry name" value="Winged helix' DNA-binding domain"/>
    <property type="match status" value="1"/>
</dbReference>
<feature type="domain" description="HTH crp-type" evidence="5">
    <location>
        <begin position="153"/>
        <end position="221"/>
    </location>
</feature>
<dbReference type="RefSeq" id="WP_227619065.1">
    <property type="nucleotide sequence ID" value="NZ_JBBNIH010000070.1"/>
</dbReference>
<evidence type="ECO:0000256" key="3">
    <source>
        <dbReference type="ARBA" id="ARBA00023163"/>
    </source>
</evidence>
<keyword evidence="7" id="KW-1185">Reference proteome</keyword>
<gene>
    <name evidence="6" type="ORF">AAAU72_08695</name>
</gene>
<name>A0ABV1INU1_9FIRM</name>
<keyword evidence="2" id="KW-0238">DNA-binding</keyword>
<organism evidence="6 7">
    <name type="scientific">Faecalibacterium longum</name>
    <dbReference type="NCBI Taxonomy" id="1851428"/>
    <lineage>
        <taxon>Bacteria</taxon>
        <taxon>Bacillati</taxon>
        <taxon>Bacillota</taxon>
        <taxon>Clostridia</taxon>
        <taxon>Eubacteriales</taxon>
        <taxon>Oscillospiraceae</taxon>
        <taxon>Faecalibacterium</taxon>
    </lineage>
</organism>
<evidence type="ECO:0000313" key="7">
    <source>
        <dbReference type="Proteomes" id="UP001439984"/>
    </source>
</evidence>